<evidence type="ECO:0000313" key="1">
    <source>
        <dbReference type="EMBL" id="CAB5220655.1"/>
    </source>
</evidence>
<name>A0A6J7WUZ8_9CAUD</name>
<protein>
    <submittedName>
        <fullName evidence="1">Uncharacterized protein</fullName>
    </submittedName>
</protein>
<proteinExistence type="predicted"/>
<sequence length="96" mass="11047">MPKFTLIAEHTDFTGVRLQKNTMEFDEDFLGDILDNMKQFLQGTGFIIEGVLEVVPEDFGDPTGYDSYEKAHPKGFDEPTDYSVKQNFYKEVKIND</sequence>
<accession>A0A6J7WUZ8</accession>
<gene>
    <name evidence="1" type="ORF">UFOVP240_17</name>
</gene>
<organism evidence="1">
    <name type="scientific">uncultured Caudovirales phage</name>
    <dbReference type="NCBI Taxonomy" id="2100421"/>
    <lineage>
        <taxon>Viruses</taxon>
        <taxon>Duplodnaviria</taxon>
        <taxon>Heunggongvirae</taxon>
        <taxon>Uroviricota</taxon>
        <taxon>Caudoviricetes</taxon>
        <taxon>Peduoviridae</taxon>
        <taxon>Maltschvirus</taxon>
        <taxon>Maltschvirus maltsch</taxon>
    </lineage>
</organism>
<reference evidence="1" key="1">
    <citation type="submission" date="2020-05" db="EMBL/GenBank/DDBJ databases">
        <authorList>
            <person name="Chiriac C."/>
            <person name="Salcher M."/>
            <person name="Ghai R."/>
            <person name="Kavagutti S V."/>
        </authorList>
    </citation>
    <scope>NUCLEOTIDE SEQUENCE</scope>
</reference>
<dbReference type="EMBL" id="LR798293">
    <property type="protein sequence ID" value="CAB5220655.1"/>
    <property type="molecule type" value="Genomic_DNA"/>
</dbReference>